<sequence>MSSIDRKPHALRREKSMSIPRHFVFVDTETRVVKDSEGNMIQHFKLGWLCYYSRAYGRHVEQDEWIYLPKIDTFWDFIFAHCQPKQRLWVIARN</sequence>
<reference evidence="1" key="1">
    <citation type="journal article" date="2015" name="Nature">
        <title>Complex archaea that bridge the gap between prokaryotes and eukaryotes.</title>
        <authorList>
            <person name="Spang A."/>
            <person name="Saw J.H."/>
            <person name="Jorgensen S.L."/>
            <person name="Zaremba-Niedzwiedzka K."/>
            <person name="Martijn J."/>
            <person name="Lind A.E."/>
            <person name="van Eijk R."/>
            <person name="Schleper C."/>
            <person name="Guy L."/>
            <person name="Ettema T.J."/>
        </authorList>
    </citation>
    <scope>NUCLEOTIDE SEQUENCE</scope>
</reference>
<feature type="non-terminal residue" evidence="1">
    <location>
        <position position="94"/>
    </location>
</feature>
<name>A0A0F9I5X4_9ZZZZ</name>
<comment type="caution">
    <text evidence="1">The sequence shown here is derived from an EMBL/GenBank/DDBJ whole genome shotgun (WGS) entry which is preliminary data.</text>
</comment>
<gene>
    <name evidence="1" type="ORF">LCGC14_1620190</name>
</gene>
<dbReference type="EMBL" id="LAZR01013226">
    <property type="protein sequence ID" value="KKM22952.1"/>
    <property type="molecule type" value="Genomic_DNA"/>
</dbReference>
<dbReference type="AlphaFoldDB" id="A0A0F9I5X4"/>
<accession>A0A0F9I5X4</accession>
<proteinExistence type="predicted"/>
<organism evidence="1">
    <name type="scientific">marine sediment metagenome</name>
    <dbReference type="NCBI Taxonomy" id="412755"/>
    <lineage>
        <taxon>unclassified sequences</taxon>
        <taxon>metagenomes</taxon>
        <taxon>ecological metagenomes</taxon>
    </lineage>
</organism>
<protein>
    <submittedName>
        <fullName evidence="1">Uncharacterized protein</fullName>
    </submittedName>
</protein>
<evidence type="ECO:0000313" key="1">
    <source>
        <dbReference type="EMBL" id="KKM22952.1"/>
    </source>
</evidence>